<dbReference type="InterPro" id="IPR036778">
    <property type="entry name" value="OHCU_decarboxylase_sf"/>
</dbReference>
<dbReference type="GO" id="GO:0019628">
    <property type="term" value="P:urate catabolic process"/>
    <property type="evidence" value="ECO:0007669"/>
    <property type="project" value="UniProtKB-UniPathway"/>
</dbReference>
<keyword evidence="6" id="KW-0456">Lyase</keyword>
<dbReference type="STRING" id="1855383.SAMN05216548_110124"/>
<dbReference type="EMBL" id="FOFG01000010">
    <property type="protein sequence ID" value="SER03942.1"/>
    <property type="molecule type" value="Genomic_DNA"/>
</dbReference>
<gene>
    <name evidence="8" type="ORF">SAMN05216548_110124</name>
</gene>
<feature type="domain" description="Oxo-4-hydroxy-4-carboxy-5-ureidoimidazoline decarboxylase" evidence="7">
    <location>
        <begin position="1"/>
        <end position="158"/>
    </location>
</feature>
<proteinExistence type="predicted"/>
<evidence type="ECO:0000256" key="6">
    <source>
        <dbReference type="ARBA" id="ARBA00023239"/>
    </source>
</evidence>
<dbReference type="UniPathway" id="UPA00394">
    <property type="reaction ID" value="UER00652"/>
</dbReference>
<evidence type="ECO:0000256" key="3">
    <source>
        <dbReference type="ARBA" id="ARBA00012257"/>
    </source>
</evidence>
<evidence type="ECO:0000256" key="4">
    <source>
        <dbReference type="ARBA" id="ARBA00022631"/>
    </source>
</evidence>
<evidence type="ECO:0000256" key="5">
    <source>
        <dbReference type="ARBA" id="ARBA00022793"/>
    </source>
</evidence>
<evidence type="ECO:0000256" key="1">
    <source>
        <dbReference type="ARBA" id="ARBA00001163"/>
    </source>
</evidence>
<evidence type="ECO:0000256" key="2">
    <source>
        <dbReference type="ARBA" id="ARBA00004754"/>
    </source>
</evidence>
<keyword evidence="5" id="KW-0210">Decarboxylase</keyword>
<dbReference type="RefSeq" id="WP_092497551.1">
    <property type="nucleotide sequence ID" value="NZ_FOFG01000010.1"/>
</dbReference>
<dbReference type="PANTHER" id="PTHR43466:SF1">
    <property type="entry name" value="2-OXO-4-HYDROXY-4-CARBOXY-5-UREIDOIMIDAZOLINE DECARBOXYLASE-RELATED"/>
    <property type="match status" value="1"/>
</dbReference>
<dbReference type="InterPro" id="IPR017580">
    <property type="entry name" value="OHCU_decarboxylase-1"/>
</dbReference>
<evidence type="ECO:0000313" key="8">
    <source>
        <dbReference type="EMBL" id="SER03942.1"/>
    </source>
</evidence>
<protein>
    <recommendedName>
        <fullName evidence="3">2-oxo-4-hydroxy-4-carboxy-5-ureidoimidazoline decarboxylase</fullName>
        <ecNumber evidence="3">4.1.1.97</ecNumber>
    </recommendedName>
</protein>
<accession>A0A1H9KXP2</accession>
<comment type="pathway">
    <text evidence="2">Purine metabolism; urate degradation; (S)-allantoin from urate: step 3/3.</text>
</comment>
<evidence type="ECO:0000259" key="7">
    <source>
        <dbReference type="Pfam" id="PF09349"/>
    </source>
</evidence>
<dbReference type="NCBIfam" id="TIGR03164">
    <property type="entry name" value="UHCUDC"/>
    <property type="match status" value="1"/>
</dbReference>
<name>A0A1H9KXP2_9HYPH</name>
<dbReference type="EC" id="4.1.1.97" evidence="3"/>
<organism evidence="8 9">
    <name type="scientific">Faunimonas pinastri</name>
    <dbReference type="NCBI Taxonomy" id="1855383"/>
    <lineage>
        <taxon>Bacteria</taxon>
        <taxon>Pseudomonadati</taxon>
        <taxon>Pseudomonadota</taxon>
        <taxon>Alphaproteobacteria</taxon>
        <taxon>Hyphomicrobiales</taxon>
        <taxon>Afifellaceae</taxon>
        <taxon>Faunimonas</taxon>
    </lineage>
</organism>
<reference evidence="8 9" key="1">
    <citation type="submission" date="2016-10" db="EMBL/GenBank/DDBJ databases">
        <authorList>
            <person name="de Groot N.N."/>
        </authorList>
    </citation>
    <scope>NUCLEOTIDE SEQUENCE [LARGE SCALE GENOMIC DNA]</scope>
    <source>
        <strain evidence="8 9">A52C2</strain>
    </source>
</reference>
<dbReference type="SUPFAM" id="SSF158694">
    <property type="entry name" value="UraD-Like"/>
    <property type="match status" value="1"/>
</dbReference>
<dbReference type="GO" id="GO:0000255">
    <property type="term" value="P:allantoin metabolic process"/>
    <property type="evidence" value="ECO:0007669"/>
    <property type="project" value="InterPro"/>
</dbReference>
<sequence>MERDAFVARFADIYEHSAWIAEAVYDRGLSGREDSADGLAEAMGTVLAGADDEAKLRLIRAHPDLAGRAAIAGDLTTSSKSEQAGAGLDQCTPDEFRRFQGLNDGYKTKFGFPFILAVAGRDRHQILDAFEERIRNDPAEEFREALRQIDRIARLRLQAMEG</sequence>
<dbReference type="Proteomes" id="UP000199647">
    <property type="component" value="Unassembled WGS sequence"/>
</dbReference>
<keyword evidence="4" id="KW-0659">Purine metabolism</keyword>
<dbReference type="Gene3D" id="1.10.3330.10">
    <property type="entry name" value="Oxo-4-hydroxy-4-carboxy-5-ureidoimidazoline decarboxylase"/>
    <property type="match status" value="1"/>
</dbReference>
<keyword evidence="9" id="KW-1185">Reference proteome</keyword>
<dbReference type="Pfam" id="PF09349">
    <property type="entry name" value="OHCU_decarbox"/>
    <property type="match status" value="1"/>
</dbReference>
<dbReference type="GO" id="GO:0006144">
    <property type="term" value="P:purine nucleobase metabolic process"/>
    <property type="evidence" value="ECO:0007669"/>
    <property type="project" value="UniProtKB-KW"/>
</dbReference>
<evidence type="ECO:0000313" key="9">
    <source>
        <dbReference type="Proteomes" id="UP000199647"/>
    </source>
</evidence>
<dbReference type="GO" id="GO:0051997">
    <property type="term" value="F:2-oxo-4-hydroxy-4-carboxy-5-ureidoimidazoline decarboxylase activity"/>
    <property type="evidence" value="ECO:0007669"/>
    <property type="project" value="UniProtKB-EC"/>
</dbReference>
<dbReference type="AlphaFoldDB" id="A0A1H9KXP2"/>
<dbReference type="InterPro" id="IPR018020">
    <property type="entry name" value="OHCU_decarboxylase"/>
</dbReference>
<dbReference type="OrthoDB" id="9800909at2"/>
<dbReference type="PANTHER" id="PTHR43466">
    <property type="entry name" value="2-OXO-4-HYDROXY-4-CARBOXY-5-UREIDOIMIDAZOLINE DECARBOXYLASE-RELATED"/>
    <property type="match status" value="1"/>
</dbReference>
<comment type="catalytic activity">
    <reaction evidence="1">
        <text>5-hydroxy-2-oxo-4-ureido-2,5-dihydro-1H-imidazole-5-carboxylate + H(+) = (S)-allantoin + CO2</text>
        <dbReference type="Rhea" id="RHEA:26301"/>
        <dbReference type="ChEBI" id="CHEBI:15378"/>
        <dbReference type="ChEBI" id="CHEBI:15678"/>
        <dbReference type="ChEBI" id="CHEBI:16526"/>
        <dbReference type="ChEBI" id="CHEBI:58639"/>
        <dbReference type="EC" id="4.1.1.97"/>
    </reaction>
</comment>